<gene>
    <name evidence="8" type="primary">flgK</name>
    <name evidence="8" type="ORF">EVJ46_08330</name>
</gene>
<dbReference type="NCBIfam" id="TIGR02492">
    <property type="entry name" value="flgK_ends"/>
    <property type="match status" value="1"/>
</dbReference>
<evidence type="ECO:0000313" key="9">
    <source>
        <dbReference type="Proteomes" id="UP000316562"/>
    </source>
</evidence>
<accession>A0A519BG06</accession>
<proteinExistence type="inferred from homology"/>
<evidence type="ECO:0000256" key="6">
    <source>
        <dbReference type="ARBA" id="ARBA00023143"/>
    </source>
</evidence>
<dbReference type="EMBL" id="SGBC01000003">
    <property type="protein sequence ID" value="RZD16184.1"/>
    <property type="molecule type" value="Genomic_DNA"/>
</dbReference>
<dbReference type="InterPro" id="IPR053927">
    <property type="entry name" value="FlgK_helical"/>
</dbReference>
<dbReference type="Proteomes" id="UP000316562">
    <property type="component" value="Unassembled WGS sequence"/>
</dbReference>
<dbReference type="PANTHER" id="PTHR30033:SF1">
    <property type="entry name" value="FLAGELLAR HOOK-ASSOCIATED PROTEIN 1"/>
    <property type="match status" value="1"/>
</dbReference>
<dbReference type="GO" id="GO:0044780">
    <property type="term" value="P:bacterial-type flagellum assembly"/>
    <property type="evidence" value="ECO:0007669"/>
    <property type="project" value="InterPro"/>
</dbReference>
<dbReference type="GO" id="GO:0005198">
    <property type="term" value="F:structural molecule activity"/>
    <property type="evidence" value="ECO:0007669"/>
    <property type="project" value="InterPro"/>
</dbReference>
<evidence type="ECO:0000259" key="7">
    <source>
        <dbReference type="Pfam" id="PF22638"/>
    </source>
</evidence>
<evidence type="ECO:0000256" key="4">
    <source>
        <dbReference type="ARBA" id="ARBA00016244"/>
    </source>
</evidence>
<feature type="domain" description="Flagellar hook-associated protein FlgK helical" evidence="7">
    <location>
        <begin position="95"/>
        <end position="328"/>
    </location>
</feature>
<keyword evidence="8" id="KW-0966">Cell projection</keyword>
<keyword evidence="8" id="KW-0282">Flagellum</keyword>
<dbReference type="InterPro" id="IPR002371">
    <property type="entry name" value="FlgK"/>
</dbReference>
<dbReference type="SUPFAM" id="SSF64518">
    <property type="entry name" value="Phase 1 flagellin"/>
    <property type="match status" value="2"/>
</dbReference>
<protein>
    <recommendedName>
        <fullName evidence="4">Flagellar hook-associated protein 1</fullName>
    </recommendedName>
</protein>
<organism evidence="8 9">
    <name type="scientific">Acididesulfobacter guangdongensis</name>
    <dbReference type="NCBI Taxonomy" id="2597225"/>
    <lineage>
        <taxon>Bacteria</taxon>
        <taxon>Deltaproteobacteria</taxon>
        <taxon>Candidatus Acidulodesulfobacterales</taxon>
        <taxon>Candidatus Acididesulfobacter</taxon>
    </lineage>
</organism>
<sequence length="731" mass="75889">MLSINNIMEIANSALNANETAMNVEGENVANVNTPFYNNENPVFSAAPPVIGAPYNYGTGVNLTAIHRQTDSFVQNEVNSETTQNSYYNTLYQGLQQIQNVFNDTSGSGFNSSITTFFNDLQNVANNPSSTAQRTVLLSDAKTLTGDINNAYTTIANTVASTGTSIKGVIPEINSYTSQIAFLNQQITYAQNAGSNANELRDQRTAAVNSLSKLVNISYYENQNGKLNISLGGNALVSSDTSYNLSTQVNGKNPSSLEIMLDGPDSTVNNITSSVTGGTLGAYVYLQQTAAPSYINQLNSVAASITDNVNAAQFSGFGLDGSTGNYFFNPDLTTAATTNSSTAKPVTDATISTGMVTNPQDLTGDSYTITASNSSGAFSITNDTTGKALSSSQYTVTPSTNNYGQSVYTINFAGVSVNITGTSTTGTAPAKGDTFTVNQLTTAPAFTMAVDPNLSTSQIAAASAVSTAVNPSNTGNATISAGSVINPTSSTAGTKFSKSNQGGQYTITYDGVGSSSSTADFTITNNSTKDSQEITGVPSTVNSSGQQVYSLFFGNPPSSSGNVANGNQPENFHVNITGTPVNGDSFTANILSPSSSTSVTGNGSNLNSSYLTPMTLSQMNAAGLQGNNGNALNMSNIQNTDVPINGTTQTISNYYASIVSDIGTAAQSSNTNYTNSTSVLTNLNNQLSSAVGVNLNDQMTNLTNYQNSYEAAAALSKSAQTIMTALLNMVP</sequence>
<evidence type="ECO:0000256" key="5">
    <source>
        <dbReference type="ARBA" id="ARBA00022525"/>
    </source>
</evidence>
<dbReference type="GO" id="GO:0005576">
    <property type="term" value="C:extracellular region"/>
    <property type="evidence" value="ECO:0007669"/>
    <property type="project" value="UniProtKB-SubCell"/>
</dbReference>
<dbReference type="GO" id="GO:0009424">
    <property type="term" value="C:bacterial-type flagellum hook"/>
    <property type="evidence" value="ECO:0007669"/>
    <property type="project" value="InterPro"/>
</dbReference>
<comment type="similarity">
    <text evidence="3">Belongs to the flagella basal body rod proteins family.</text>
</comment>
<evidence type="ECO:0000256" key="1">
    <source>
        <dbReference type="ARBA" id="ARBA00004365"/>
    </source>
</evidence>
<evidence type="ECO:0000256" key="3">
    <source>
        <dbReference type="ARBA" id="ARBA00009677"/>
    </source>
</evidence>
<comment type="caution">
    <text evidence="8">The sequence shown here is derived from an EMBL/GenBank/DDBJ whole genome shotgun (WGS) entry which is preliminary data.</text>
</comment>
<keyword evidence="8" id="KW-0969">Cilium</keyword>
<dbReference type="AlphaFoldDB" id="A0A519BG06"/>
<evidence type="ECO:0000256" key="2">
    <source>
        <dbReference type="ARBA" id="ARBA00004613"/>
    </source>
</evidence>
<evidence type="ECO:0000313" key="8">
    <source>
        <dbReference type="EMBL" id="RZD16184.1"/>
    </source>
</evidence>
<dbReference type="PANTHER" id="PTHR30033">
    <property type="entry name" value="FLAGELLAR HOOK-ASSOCIATED PROTEIN 1"/>
    <property type="match status" value="1"/>
</dbReference>
<dbReference type="Pfam" id="PF22638">
    <property type="entry name" value="FlgK_D1"/>
    <property type="match status" value="1"/>
</dbReference>
<dbReference type="PRINTS" id="PR01005">
    <property type="entry name" value="FLGHOOKAP1"/>
</dbReference>
<keyword evidence="6" id="KW-0975">Bacterial flagellum</keyword>
<keyword evidence="5" id="KW-0964">Secreted</keyword>
<comment type="subcellular location">
    <subcellularLocation>
        <location evidence="1">Bacterial flagellum</location>
    </subcellularLocation>
    <subcellularLocation>
        <location evidence="2">Secreted</location>
    </subcellularLocation>
</comment>
<reference evidence="8 9" key="1">
    <citation type="journal article" date="2019" name="ISME J.">
        <title>Insights into ecological role of a new deltaproteobacterial order Candidatus Acidulodesulfobacterales by metagenomics and metatranscriptomics.</title>
        <authorList>
            <person name="Tan S."/>
            <person name="Liu J."/>
            <person name="Fang Y."/>
            <person name="Hedlund B.P."/>
            <person name="Lian Z.H."/>
            <person name="Huang L.Y."/>
            <person name="Li J.T."/>
            <person name="Huang L.N."/>
            <person name="Li W.J."/>
            <person name="Jiang H.C."/>
            <person name="Dong H.L."/>
            <person name="Shu W.S."/>
        </authorList>
    </citation>
    <scope>NUCLEOTIDE SEQUENCE [LARGE SCALE GENOMIC DNA]</scope>
    <source>
        <strain evidence="8">AP2</strain>
    </source>
</reference>
<name>A0A519BG06_ACIG2</name>